<dbReference type="NCBIfam" id="TIGR01488">
    <property type="entry name" value="HAD-SF-IB"/>
    <property type="match status" value="1"/>
</dbReference>
<protein>
    <recommendedName>
        <fullName evidence="4">phosphoserine phosphatase</fullName>
        <ecNumber evidence="4">3.1.3.3</ecNumber>
    </recommendedName>
    <alternativeName>
        <fullName evidence="10">O-phosphoserine phosphohydrolase</fullName>
    </alternativeName>
</protein>
<evidence type="ECO:0000256" key="10">
    <source>
        <dbReference type="ARBA" id="ARBA00031693"/>
    </source>
</evidence>
<evidence type="ECO:0000256" key="3">
    <source>
        <dbReference type="ARBA" id="ARBA00009184"/>
    </source>
</evidence>
<dbReference type="EC" id="3.1.3.3" evidence="4"/>
<dbReference type="GO" id="GO:0000287">
    <property type="term" value="F:magnesium ion binding"/>
    <property type="evidence" value="ECO:0007669"/>
    <property type="project" value="TreeGrafter"/>
</dbReference>
<dbReference type="GO" id="GO:0036424">
    <property type="term" value="F:L-phosphoserine phosphatase activity"/>
    <property type="evidence" value="ECO:0007669"/>
    <property type="project" value="InterPro"/>
</dbReference>
<dbReference type="InterPro" id="IPR050582">
    <property type="entry name" value="HAD-like_SerB"/>
</dbReference>
<dbReference type="Gene3D" id="3.40.50.1000">
    <property type="entry name" value="HAD superfamily/HAD-like"/>
    <property type="match status" value="1"/>
</dbReference>
<gene>
    <name evidence="11" type="primary">serB</name>
    <name evidence="11" type="ORF">HX804_00210</name>
</gene>
<evidence type="ECO:0000313" key="12">
    <source>
        <dbReference type="Proteomes" id="UP000529843"/>
    </source>
</evidence>
<keyword evidence="6" id="KW-0479">Metal-binding</keyword>
<dbReference type="Pfam" id="PF00702">
    <property type="entry name" value="Hydrolase"/>
    <property type="match status" value="1"/>
</dbReference>
<dbReference type="EMBL" id="JACAST010000001">
    <property type="protein sequence ID" value="NWK01724.1"/>
    <property type="molecule type" value="Genomic_DNA"/>
</dbReference>
<dbReference type="UniPathway" id="UPA00135">
    <property type="reaction ID" value="UER00198"/>
</dbReference>
<comment type="caution">
    <text evidence="11">The sequence shown here is derived from an EMBL/GenBank/DDBJ whole genome shotgun (WGS) entry which is preliminary data.</text>
</comment>
<evidence type="ECO:0000256" key="7">
    <source>
        <dbReference type="ARBA" id="ARBA00022801"/>
    </source>
</evidence>
<dbReference type="PANTHER" id="PTHR43344">
    <property type="entry name" value="PHOSPHOSERINE PHOSPHATASE"/>
    <property type="match status" value="1"/>
</dbReference>
<keyword evidence="8" id="KW-0460">Magnesium</keyword>
<sequence>MLAIFDVEGVIYDAEYLPLLAEKVNKENKIWEITKKGLEGKIDWVEGLKQRVELLRGMNYDTCIQVANSLPIMIGAREACRTLKDAGWKLMAVSGGFTIITDRLKKELCLDFVYSNELVFKDGKLDDVIVNVDSDKAKSAIIKIREWDEKKENITTVVDGANDVKLFDISGFGIAFRAQDLVKDLATVTLDEKDLSKIVGLINTHYNLKLELQTSM</sequence>
<dbReference type="NCBIfam" id="TIGR00338">
    <property type="entry name" value="serB"/>
    <property type="match status" value="1"/>
</dbReference>
<evidence type="ECO:0000256" key="5">
    <source>
        <dbReference type="ARBA" id="ARBA00022605"/>
    </source>
</evidence>
<dbReference type="AlphaFoldDB" id="A0A7K4MEG7"/>
<evidence type="ECO:0000256" key="1">
    <source>
        <dbReference type="ARBA" id="ARBA00001946"/>
    </source>
</evidence>
<dbReference type="Proteomes" id="UP000529843">
    <property type="component" value="Unassembled WGS sequence"/>
</dbReference>
<evidence type="ECO:0000256" key="2">
    <source>
        <dbReference type="ARBA" id="ARBA00005135"/>
    </source>
</evidence>
<dbReference type="PANTHER" id="PTHR43344:SF2">
    <property type="entry name" value="PHOSPHOSERINE PHOSPHATASE"/>
    <property type="match status" value="1"/>
</dbReference>
<accession>A0A7K4MEG7</accession>
<evidence type="ECO:0000256" key="4">
    <source>
        <dbReference type="ARBA" id="ARBA00012640"/>
    </source>
</evidence>
<evidence type="ECO:0000256" key="6">
    <source>
        <dbReference type="ARBA" id="ARBA00022723"/>
    </source>
</evidence>
<evidence type="ECO:0000256" key="9">
    <source>
        <dbReference type="ARBA" id="ARBA00023299"/>
    </source>
</evidence>
<dbReference type="GO" id="GO:0005737">
    <property type="term" value="C:cytoplasm"/>
    <property type="evidence" value="ECO:0007669"/>
    <property type="project" value="TreeGrafter"/>
</dbReference>
<keyword evidence="7 11" id="KW-0378">Hydrolase</keyword>
<comment type="pathway">
    <text evidence="2">Amino-acid biosynthesis; L-serine biosynthesis; L-serine from 3-phospho-D-glycerate: step 3/3.</text>
</comment>
<keyword evidence="5" id="KW-0028">Amino-acid biosynthesis</keyword>
<proteinExistence type="inferred from homology"/>
<dbReference type="InterPro" id="IPR004469">
    <property type="entry name" value="PSP"/>
</dbReference>
<dbReference type="InterPro" id="IPR023214">
    <property type="entry name" value="HAD_sf"/>
</dbReference>
<dbReference type="GO" id="GO:0006564">
    <property type="term" value="P:L-serine biosynthetic process"/>
    <property type="evidence" value="ECO:0007669"/>
    <property type="project" value="UniProtKB-KW"/>
</dbReference>
<organism evidence="11 12">
    <name type="scientific">Marine Group I thaumarchaeote</name>
    <dbReference type="NCBI Taxonomy" id="2511932"/>
    <lineage>
        <taxon>Archaea</taxon>
        <taxon>Nitrososphaerota</taxon>
        <taxon>Marine Group I</taxon>
    </lineage>
</organism>
<reference evidence="11 12" key="1">
    <citation type="journal article" date="2019" name="Environ. Microbiol.">
        <title>Genomics insights into ecotype formation of ammonia-oxidizing archaea in the deep ocean.</title>
        <authorList>
            <person name="Wang Y."/>
            <person name="Huang J.M."/>
            <person name="Cui G.J."/>
            <person name="Nunoura T."/>
            <person name="Takaki Y."/>
            <person name="Li W.L."/>
            <person name="Li J."/>
            <person name="Gao Z.M."/>
            <person name="Takai K."/>
            <person name="Zhang A.Q."/>
            <person name="Stepanauskas R."/>
        </authorList>
    </citation>
    <scope>NUCLEOTIDE SEQUENCE [LARGE SCALE GENOMIC DNA]</scope>
    <source>
        <strain evidence="11 12">N8</strain>
    </source>
</reference>
<comment type="cofactor">
    <cofactor evidence="1">
        <name>Mg(2+)</name>
        <dbReference type="ChEBI" id="CHEBI:18420"/>
    </cofactor>
</comment>
<evidence type="ECO:0000256" key="8">
    <source>
        <dbReference type="ARBA" id="ARBA00022842"/>
    </source>
</evidence>
<keyword evidence="9" id="KW-0718">Serine biosynthesis</keyword>
<evidence type="ECO:0000313" key="11">
    <source>
        <dbReference type="EMBL" id="NWK01724.1"/>
    </source>
</evidence>
<dbReference type="SUPFAM" id="SSF56784">
    <property type="entry name" value="HAD-like"/>
    <property type="match status" value="1"/>
</dbReference>
<comment type="similarity">
    <text evidence="3">Belongs to the HAD-like hydrolase superfamily. SerB family.</text>
</comment>
<name>A0A7K4MEG7_9ARCH</name>
<dbReference type="InterPro" id="IPR036412">
    <property type="entry name" value="HAD-like_sf"/>
</dbReference>